<proteinExistence type="predicted"/>
<dbReference type="EMBL" id="BAABCB010000015">
    <property type="protein sequence ID" value="GAA4242236.1"/>
    <property type="molecule type" value="Genomic_DNA"/>
</dbReference>
<organism evidence="1 2">
    <name type="scientific">Winogradskyella damuponensis</name>
    <dbReference type="NCBI Taxonomy" id="943939"/>
    <lineage>
        <taxon>Bacteria</taxon>
        <taxon>Pseudomonadati</taxon>
        <taxon>Bacteroidota</taxon>
        <taxon>Flavobacteriia</taxon>
        <taxon>Flavobacteriales</taxon>
        <taxon>Flavobacteriaceae</taxon>
        <taxon>Winogradskyella</taxon>
    </lineage>
</organism>
<protein>
    <submittedName>
        <fullName evidence="1">Uncharacterized protein</fullName>
    </submittedName>
</protein>
<keyword evidence="2" id="KW-1185">Reference proteome</keyword>
<sequence>MKEETKQEVLGYTLTDNQLTESTLYNEKTLYYSGFAFSISNAWATRPSVHTVHV</sequence>
<dbReference type="Proteomes" id="UP001501682">
    <property type="component" value="Unassembled WGS sequence"/>
</dbReference>
<accession>A0ABP8CQP0</accession>
<gene>
    <name evidence="1" type="ORF">GCM10022292_11550</name>
</gene>
<reference evidence="2" key="1">
    <citation type="journal article" date="2019" name="Int. J. Syst. Evol. Microbiol.">
        <title>The Global Catalogue of Microorganisms (GCM) 10K type strain sequencing project: providing services to taxonomists for standard genome sequencing and annotation.</title>
        <authorList>
            <consortium name="The Broad Institute Genomics Platform"/>
            <consortium name="The Broad Institute Genome Sequencing Center for Infectious Disease"/>
            <person name="Wu L."/>
            <person name="Ma J."/>
        </authorList>
    </citation>
    <scope>NUCLEOTIDE SEQUENCE [LARGE SCALE GENOMIC DNA]</scope>
    <source>
        <strain evidence="2">JCM 17633</strain>
    </source>
</reference>
<name>A0ABP8CQP0_9FLAO</name>
<evidence type="ECO:0000313" key="1">
    <source>
        <dbReference type="EMBL" id="GAA4242236.1"/>
    </source>
</evidence>
<comment type="caution">
    <text evidence="1">The sequence shown here is derived from an EMBL/GenBank/DDBJ whole genome shotgun (WGS) entry which is preliminary data.</text>
</comment>
<evidence type="ECO:0000313" key="2">
    <source>
        <dbReference type="Proteomes" id="UP001501682"/>
    </source>
</evidence>